<gene>
    <name evidence="2" type="ORF">GCM10010911_29030</name>
</gene>
<dbReference type="EMBL" id="BMHP01000002">
    <property type="protein sequence ID" value="GGD69346.1"/>
    <property type="molecule type" value="Genomic_DNA"/>
</dbReference>
<evidence type="ECO:0000313" key="2">
    <source>
        <dbReference type="EMBL" id="GGD69346.1"/>
    </source>
</evidence>
<feature type="transmembrane region" description="Helical" evidence="1">
    <location>
        <begin position="6"/>
        <end position="22"/>
    </location>
</feature>
<name>A0A916YZZ0_9BACL</name>
<organism evidence="2 3">
    <name type="scientific">Paenibacillus nasutitermitis</name>
    <dbReference type="NCBI Taxonomy" id="1652958"/>
    <lineage>
        <taxon>Bacteria</taxon>
        <taxon>Bacillati</taxon>
        <taxon>Bacillota</taxon>
        <taxon>Bacilli</taxon>
        <taxon>Bacillales</taxon>
        <taxon>Paenibacillaceae</taxon>
        <taxon>Paenibacillus</taxon>
    </lineage>
</organism>
<accession>A0A916YZZ0</accession>
<keyword evidence="1" id="KW-1133">Transmembrane helix</keyword>
<reference evidence="2" key="2">
    <citation type="submission" date="2020-09" db="EMBL/GenBank/DDBJ databases">
        <authorList>
            <person name="Sun Q."/>
            <person name="Zhou Y."/>
        </authorList>
    </citation>
    <scope>NUCLEOTIDE SEQUENCE</scope>
    <source>
        <strain evidence="2">CGMCC 1.15178</strain>
    </source>
</reference>
<feature type="transmembrane region" description="Helical" evidence="1">
    <location>
        <begin position="165"/>
        <end position="184"/>
    </location>
</feature>
<feature type="transmembrane region" description="Helical" evidence="1">
    <location>
        <begin position="56"/>
        <end position="74"/>
    </location>
</feature>
<dbReference type="Pfam" id="PF24124">
    <property type="entry name" value="YphA"/>
    <property type="match status" value="1"/>
</dbReference>
<dbReference type="InterPro" id="IPR014617">
    <property type="entry name" value="YphA_Bacsu"/>
</dbReference>
<evidence type="ECO:0000256" key="1">
    <source>
        <dbReference type="SAM" id="Phobius"/>
    </source>
</evidence>
<reference evidence="2" key="1">
    <citation type="journal article" date="2014" name="Int. J. Syst. Evol. Microbiol.">
        <title>Complete genome sequence of Corynebacterium casei LMG S-19264T (=DSM 44701T), isolated from a smear-ripened cheese.</title>
        <authorList>
            <consortium name="US DOE Joint Genome Institute (JGI-PGF)"/>
            <person name="Walter F."/>
            <person name="Albersmeier A."/>
            <person name="Kalinowski J."/>
            <person name="Ruckert C."/>
        </authorList>
    </citation>
    <scope>NUCLEOTIDE SEQUENCE</scope>
    <source>
        <strain evidence="2">CGMCC 1.15178</strain>
    </source>
</reference>
<keyword evidence="1" id="KW-0472">Membrane</keyword>
<keyword evidence="1" id="KW-0812">Transmembrane</keyword>
<comment type="caution">
    <text evidence="2">The sequence shown here is derived from an EMBL/GenBank/DDBJ whole genome shotgun (WGS) entry which is preliminary data.</text>
</comment>
<feature type="transmembrane region" description="Helical" evidence="1">
    <location>
        <begin position="137"/>
        <end position="153"/>
    </location>
</feature>
<dbReference type="AlphaFoldDB" id="A0A916YZZ0"/>
<evidence type="ECO:0000313" key="3">
    <source>
        <dbReference type="Proteomes" id="UP000612456"/>
    </source>
</evidence>
<proteinExistence type="predicted"/>
<feature type="transmembrane region" description="Helical" evidence="1">
    <location>
        <begin position="34"/>
        <end position="50"/>
    </location>
</feature>
<sequence>MNEGFIACWFAFMLLILYMTGWKEQVADGVSRRVLAVFLLAVFVLHDLWLPLGNHLILQASLIAAVGAAILSVADCRNAGLVVSMLLSSLFAGMSWTWARLMYRADPVFIGLHPIWDGPLLAGIIGGLLLERFRHQFTLIVFAALMAFVLIPVRAPGGDMVLGSWGWWDAFAIALLAARVTTLLKEFMRGLFHKARRGRFS</sequence>
<dbReference type="Proteomes" id="UP000612456">
    <property type="component" value="Unassembled WGS sequence"/>
</dbReference>
<feature type="transmembrane region" description="Helical" evidence="1">
    <location>
        <begin position="81"/>
        <end position="99"/>
    </location>
</feature>
<dbReference type="RefSeq" id="WP_188992661.1">
    <property type="nucleotide sequence ID" value="NZ_BMHP01000002.1"/>
</dbReference>
<feature type="transmembrane region" description="Helical" evidence="1">
    <location>
        <begin position="111"/>
        <end position="130"/>
    </location>
</feature>
<protein>
    <submittedName>
        <fullName evidence="2">Uncharacterized protein</fullName>
    </submittedName>
</protein>
<keyword evidence="3" id="KW-1185">Reference proteome</keyword>